<dbReference type="SUPFAM" id="SSF54534">
    <property type="entry name" value="FKBP-like"/>
    <property type="match status" value="1"/>
</dbReference>
<protein>
    <recommendedName>
        <fullName evidence="6">Peptidyl-prolyl cis-trans isomerase</fullName>
        <ecNumber evidence="6">5.2.1.8</ecNumber>
    </recommendedName>
</protein>
<dbReference type="GO" id="GO:0003755">
    <property type="term" value="F:peptidyl-prolyl cis-trans isomerase activity"/>
    <property type="evidence" value="ECO:0007669"/>
    <property type="project" value="UniProtKB-UniRule"/>
</dbReference>
<evidence type="ECO:0000259" key="7">
    <source>
        <dbReference type="PROSITE" id="PS50059"/>
    </source>
</evidence>
<dbReference type="Gene3D" id="3.10.50.40">
    <property type="match status" value="1"/>
</dbReference>
<dbReference type="EMBL" id="AQHY01000040">
    <property type="protein sequence ID" value="EOA52379.1"/>
    <property type="molecule type" value="Genomic_DNA"/>
</dbReference>
<reference evidence="8 9" key="1">
    <citation type="submission" date="2013-04" db="EMBL/GenBank/DDBJ databases">
        <title>The Genome Sequence of Bacteroides massiliensis DSM 17679.</title>
        <authorList>
            <consortium name="The Broad Institute Genomics Platform"/>
            <person name="Earl A."/>
            <person name="Ward D."/>
            <person name="Feldgarden M."/>
            <person name="Gevers D."/>
            <person name="Martens E."/>
            <person name="Fenner L."/>
            <person name="Roux V."/>
            <person name="Mallet M.N."/>
            <person name="Raoult D."/>
            <person name="Walker B."/>
            <person name="Young S."/>
            <person name="Zeng Q."/>
            <person name="Gargeya S."/>
            <person name="Fitzgerald M."/>
            <person name="Haas B."/>
            <person name="Abouelleil A."/>
            <person name="Allen A.W."/>
            <person name="Alvarado L."/>
            <person name="Arachchi H.M."/>
            <person name="Berlin A.M."/>
            <person name="Chapman S.B."/>
            <person name="Gainer-Dewar J."/>
            <person name="Goldberg J."/>
            <person name="Griggs A."/>
            <person name="Gujja S."/>
            <person name="Hansen M."/>
            <person name="Howarth C."/>
            <person name="Imamovic A."/>
            <person name="Ireland A."/>
            <person name="Larimer J."/>
            <person name="McCowan C."/>
            <person name="Murphy C."/>
            <person name="Pearson M."/>
            <person name="Poon T.W."/>
            <person name="Priest M."/>
            <person name="Roberts A."/>
            <person name="Saif S."/>
            <person name="Shea T."/>
            <person name="Sisk P."/>
            <person name="Sykes S."/>
            <person name="Wortman J."/>
            <person name="Nusbaum C."/>
            <person name="Birren B."/>
        </authorList>
    </citation>
    <scope>NUCLEOTIDE SEQUENCE [LARGE SCALE GENOMIC DNA]</scope>
    <source>
        <strain evidence="9">B84634 / Timone 84634 / DSM 17679 / JCM 13223</strain>
    </source>
</reference>
<comment type="similarity">
    <text evidence="2 6">Belongs to the FKBP-type PPIase family.</text>
</comment>
<dbReference type="Proteomes" id="UP000017831">
    <property type="component" value="Unassembled WGS sequence"/>
</dbReference>
<proteinExistence type="inferred from homology"/>
<evidence type="ECO:0000256" key="4">
    <source>
        <dbReference type="ARBA" id="ARBA00023235"/>
    </source>
</evidence>
<evidence type="ECO:0000256" key="5">
    <source>
        <dbReference type="PROSITE-ProRule" id="PRU00277"/>
    </source>
</evidence>
<dbReference type="Pfam" id="PF00254">
    <property type="entry name" value="FKBP_C"/>
    <property type="match status" value="1"/>
</dbReference>
<dbReference type="EC" id="5.2.1.8" evidence="6"/>
<evidence type="ECO:0000256" key="6">
    <source>
        <dbReference type="RuleBase" id="RU003915"/>
    </source>
</evidence>
<keyword evidence="4 5" id="KW-0413">Isomerase</keyword>
<dbReference type="RefSeq" id="WP_005945156.1">
    <property type="nucleotide sequence ID" value="NZ_KB890319.1"/>
</dbReference>
<evidence type="ECO:0000256" key="3">
    <source>
        <dbReference type="ARBA" id="ARBA00023110"/>
    </source>
</evidence>
<evidence type="ECO:0000313" key="8">
    <source>
        <dbReference type="EMBL" id="EOA52379.1"/>
    </source>
</evidence>
<dbReference type="GeneID" id="60060325"/>
<dbReference type="AlphaFoldDB" id="U6R7U4"/>
<keyword evidence="3 5" id="KW-0697">Rotamase</keyword>
<name>U6R7U4_9BACT</name>
<dbReference type="PATRIC" id="fig|1121098.3.peg.3882"/>
<sequence length="133" mass="14885">MGKKEAYKEKNLQYLQVLSTRADICSLPCGIFYEVLQAGTGTASPTLRSIVTVHYKGSLINGKEFDNSYSRNCPEAFRLCDVIEGWQLALRQMHIGDRWIIYIPYTLGYGSRASGPIPAFSTLIFKVELLSIA</sequence>
<dbReference type="InterPro" id="IPR046357">
    <property type="entry name" value="PPIase_dom_sf"/>
</dbReference>
<dbReference type="PROSITE" id="PS50059">
    <property type="entry name" value="FKBP_PPIASE"/>
    <property type="match status" value="1"/>
</dbReference>
<dbReference type="InterPro" id="IPR001179">
    <property type="entry name" value="PPIase_FKBP_dom"/>
</dbReference>
<evidence type="ECO:0000256" key="2">
    <source>
        <dbReference type="ARBA" id="ARBA00006577"/>
    </source>
</evidence>
<dbReference type="OrthoDB" id="9814548at2"/>
<dbReference type="PANTHER" id="PTHR43811:SF19">
    <property type="entry name" value="39 KDA FK506-BINDING NUCLEAR PROTEIN"/>
    <property type="match status" value="1"/>
</dbReference>
<comment type="catalytic activity">
    <reaction evidence="1 5 6">
        <text>[protein]-peptidylproline (omega=180) = [protein]-peptidylproline (omega=0)</text>
        <dbReference type="Rhea" id="RHEA:16237"/>
        <dbReference type="Rhea" id="RHEA-COMP:10747"/>
        <dbReference type="Rhea" id="RHEA-COMP:10748"/>
        <dbReference type="ChEBI" id="CHEBI:83833"/>
        <dbReference type="ChEBI" id="CHEBI:83834"/>
        <dbReference type="EC" id="5.2.1.8"/>
    </reaction>
</comment>
<feature type="domain" description="PPIase FKBP-type" evidence="7">
    <location>
        <begin position="48"/>
        <end position="133"/>
    </location>
</feature>
<evidence type="ECO:0000256" key="1">
    <source>
        <dbReference type="ARBA" id="ARBA00000971"/>
    </source>
</evidence>
<dbReference type="STRING" id="1121098.HMPREF1534_03805"/>
<dbReference type="HOGENOM" id="CLU_013615_7_3_10"/>
<comment type="caution">
    <text evidence="8">The sequence shown here is derived from an EMBL/GenBank/DDBJ whole genome shotgun (WGS) entry which is preliminary data.</text>
</comment>
<evidence type="ECO:0000313" key="9">
    <source>
        <dbReference type="Proteomes" id="UP000017831"/>
    </source>
</evidence>
<dbReference type="PANTHER" id="PTHR43811">
    <property type="entry name" value="FKBP-TYPE PEPTIDYL-PROLYL CIS-TRANS ISOMERASE FKPA"/>
    <property type="match status" value="1"/>
</dbReference>
<accession>U6R7U4</accession>
<dbReference type="eggNOG" id="COG0545">
    <property type="taxonomic scope" value="Bacteria"/>
</dbReference>
<organism evidence="8 9">
    <name type="scientific">Phocaeicola massiliensis B84634 = Timone 84634 = DSM 17679 = JCM 13223</name>
    <dbReference type="NCBI Taxonomy" id="1121098"/>
    <lineage>
        <taxon>Bacteria</taxon>
        <taxon>Pseudomonadati</taxon>
        <taxon>Bacteroidota</taxon>
        <taxon>Bacteroidia</taxon>
        <taxon>Bacteroidales</taxon>
        <taxon>Bacteroidaceae</taxon>
        <taxon>Phocaeicola</taxon>
    </lineage>
</organism>
<keyword evidence="9" id="KW-1185">Reference proteome</keyword>
<gene>
    <name evidence="8" type="ORF">HMPREF1534_03805</name>
</gene>